<sequence length="330" mass="38121">MNIIIKNTACAKTKLNLSDLSDDIHIHLKSTFSDLIKSPNFQDILGAEKEDYFYVMLYMQKSAQVLQDQFNLPFKVADYFISNTKGEKLGHYAPFYHVVSCCEKLYEFTLMHGSLKFIIEVKYEFKGDDSDVYLRPLNECLEYFSDNFFKAQIKYVATLPSEHCHDVALTVNNKTALLGELMIDVNKELASQFESFKHTVPDWLVATVKGYGHLNIIISKRNDLIRSTIKSLFCNKFGVSKNDIGIRGLKFSRENISNIEINMSFVVTVDSTLEFRCCFVLMKPSVDSQARYLGKRKLLEYWKQDSESLLLFIKIEGCMLYDPVTYFLED</sequence>
<gene>
    <name evidence="1" type="ORF">MTCD1_02300</name>
</gene>
<dbReference type="EMBL" id="BDQM01000017">
    <property type="protein sequence ID" value="GAW96680.1"/>
    <property type="molecule type" value="Genomic_DNA"/>
</dbReference>
<reference evidence="1 2" key="1">
    <citation type="submission" date="2017-06" db="EMBL/GenBank/DDBJ databases">
        <title>Whole Genome Sequences of Colwellia marinimaniae MTCD1.</title>
        <authorList>
            <person name="Kusumoto H."/>
            <person name="Inoue M."/>
            <person name="Tanikawa K."/>
            <person name="Maeji H."/>
            <person name="Cameron J.H."/>
            <person name="Bartlett D.H."/>
        </authorList>
    </citation>
    <scope>NUCLEOTIDE SEQUENCE [LARGE SCALE GENOMIC DNA]</scope>
    <source>
        <strain evidence="1 2">MTCD1</strain>
    </source>
</reference>
<comment type="caution">
    <text evidence="1">The sequence shown here is derived from an EMBL/GenBank/DDBJ whole genome shotgun (WGS) entry which is preliminary data.</text>
</comment>
<evidence type="ECO:0000313" key="1">
    <source>
        <dbReference type="EMBL" id="GAW96680.1"/>
    </source>
</evidence>
<organism evidence="1 2">
    <name type="scientific">Colwellia marinimaniae</name>
    <dbReference type="NCBI Taxonomy" id="1513592"/>
    <lineage>
        <taxon>Bacteria</taxon>
        <taxon>Pseudomonadati</taxon>
        <taxon>Pseudomonadota</taxon>
        <taxon>Gammaproteobacteria</taxon>
        <taxon>Alteromonadales</taxon>
        <taxon>Colwelliaceae</taxon>
        <taxon>Colwellia</taxon>
    </lineage>
</organism>
<keyword evidence="2" id="KW-1185">Reference proteome</keyword>
<name>A0ABQ0MWE6_9GAMM</name>
<protein>
    <submittedName>
        <fullName evidence="1">Uncharacterized protein</fullName>
    </submittedName>
</protein>
<dbReference type="Proteomes" id="UP000197068">
    <property type="component" value="Unassembled WGS sequence"/>
</dbReference>
<accession>A0ABQ0MWE6</accession>
<proteinExistence type="predicted"/>
<evidence type="ECO:0000313" key="2">
    <source>
        <dbReference type="Proteomes" id="UP000197068"/>
    </source>
</evidence>
<dbReference type="RefSeq" id="WP_143760110.1">
    <property type="nucleotide sequence ID" value="NZ_BDQM01000017.1"/>
</dbReference>